<evidence type="ECO:0000313" key="4">
    <source>
        <dbReference type="Proteomes" id="UP000219559"/>
    </source>
</evidence>
<dbReference type="Pfam" id="PF01381">
    <property type="entry name" value="HTH_3"/>
    <property type="match status" value="1"/>
</dbReference>
<dbReference type="SUPFAM" id="SSF47413">
    <property type="entry name" value="lambda repressor-like DNA-binding domains"/>
    <property type="match status" value="1"/>
</dbReference>
<dbReference type="AlphaFoldDB" id="A0A2A4G748"/>
<dbReference type="Proteomes" id="UP000219559">
    <property type="component" value="Unassembled WGS sequence"/>
</dbReference>
<dbReference type="GO" id="GO:0003677">
    <property type="term" value="F:DNA binding"/>
    <property type="evidence" value="ECO:0007669"/>
    <property type="project" value="UniProtKB-KW"/>
</dbReference>
<reference evidence="3 4" key="1">
    <citation type="submission" date="2017-04" db="EMBL/GenBank/DDBJ databases">
        <title>A new member of the family Flavobacteriaceae isolated from ascidians.</title>
        <authorList>
            <person name="Chen L."/>
        </authorList>
    </citation>
    <scope>NUCLEOTIDE SEQUENCE [LARGE SCALE GENOMIC DNA]</scope>
    <source>
        <strain evidence="3 4">HQA918</strain>
    </source>
</reference>
<evidence type="ECO:0000259" key="2">
    <source>
        <dbReference type="PROSITE" id="PS50943"/>
    </source>
</evidence>
<accession>A0A2A4G748</accession>
<organism evidence="3 4">
    <name type="scientific">Sediminicola luteus</name>
    <dbReference type="NCBI Taxonomy" id="319238"/>
    <lineage>
        <taxon>Bacteria</taxon>
        <taxon>Pseudomonadati</taxon>
        <taxon>Bacteroidota</taxon>
        <taxon>Flavobacteriia</taxon>
        <taxon>Flavobacteriales</taxon>
        <taxon>Flavobacteriaceae</taxon>
        <taxon>Sediminicola</taxon>
    </lineage>
</organism>
<dbReference type="InterPro" id="IPR001387">
    <property type="entry name" value="Cro/C1-type_HTH"/>
</dbReference>
<dbReference type="PROSITE" id="PS50943">
    <property type="entry name" value="HTH_CROC1"/>
    <property type="match status" value="1"/>
</dbReference>
<dbReference type="CDD" id="cd00093">
    <property type="entry name" value="HTH_XRE"/>
    <property type="match status" value="1"/>
</dbReference>
<name>A0A2A4G748_9FLAO</name>
<dbReference type="SMART" id="SM00530">
    <property type="entry name" value="HTH_XRE"/>
    <property type="match status" value="1"/>
</dbReference>
<dbReference type="PANTHER" id="PTHR46558:SF11">
    <property type="entry name" value="HTH-TYPE TRANSCRIPTIONAL REGULATOR XRE"/>
    <property type="match status" value="1"/>
</dbReference>
<dbReference type="Gene3D" id="2.10.109.10">
    <property type="entry name" value="Umud Fragment, subunit A"/>
    <property type="match status" value="1"/>
</dbReference>
<evidence type="ECO:0000256" key="1">
    <source>
        <dbReference type="ARBA" id="ARBA00023125"/>
    </source>
</evidence>
<keyword evidence="4" id="KW-1185">Reference proteome</keyword>
<keyword evidence="1" id="KW-0238">DNA-binding</keyword>
<feature type="domain" description="HTH cro/C1-type" evidence="2">
    <location>
        <begin position="8"/>
        <end position="62"/>
    </location>
</feature>
<dbReference type="PANTHER" id="PTHR46558">
    <property type="entry name" value="TRACRIPTIONAL REGULATORY PROTEIN-RELATED-RELATED"/>
    <property type="match status" value="1"/>
</dbReference>
<proteinExistence type="predicted"/>
<gene>
    <name evidence="3" type="ORF">B7P33_08090</name>
</gene>
<sequence length="253" mass="28872">MSCFGKNIKKIRKLQGMSQLEFGQLFDLKRATLGAYEEGRSEPKIETLIKVANHFSISIDKLLTQDLSINELLNFRTDLTGEAHSIETKMLSKIPLISHANLGKLKPDSFKKDDFNLQIALPSLSDQDYYAFEVLDVAMSQNNHGVFPKDLVIGSVAELDNLNTSDWYVWILEDRYLIRKFIAITDGDIQIQAIHRGMPEEQIAISEVSRLFKVNSIVRHNFSYGETELETRLHQLESLIKETPPPKKTPTHK</sequence>
<dbReference type="RefSeq" id="WP_097440377.1">
    <property type="nucleotide sequence ID" value="NZ_KZ300476.1"/>
</dbReference>
<comment type="caution">
    <text evidence="3">The sequence shown here is derived from an EMBL/GenBank/DDBJ whole genome shotgun (WGS) entry which is preliminary data.</text>
</comment>
<dbReference type="EMBL" id="NBWU01000003">
    <property type="protein sequence ID" value="PCE64253.1"/>
    <property type="molecule type" value="Genomic_DNA"/>
</dbReference>
<dbReference type="Gene3D" id="1.10.260.40">
    <property type="entry name" value="lambda repressor-like DNA-binding domains"/>
    <property type="match status" value="1"/>
</dbReference>
<dbReference type="InterPro" id="IPR010982">
    <property type="entry name" value="Lambda_DNA-bd_dom_sf"/>
</dbReference>
<protein>
    <recommendedName>
        <fullName evidence="2">HTH cro/C1-type domain-containing protein</fullName>
    </recommendedName>
</protein>
<dbReference type="OrthoDB" id="3831186at2"/>
<evidence type="ECO:0000313" key="3">
    <source>
        <dbReference type="EMBL" id="PCE64253.1"/>
    </source>
</evidence>